<dbReference type="OrthoDB" id="6142583at2759"/>
<feature type="domain" description="G-protein coupled receptors family 1 profile" evidence="9">
    <location>
        <begin position="77"/>
        <end position="385"/>
    </location>
</feature>
<feature type="transmembrane region" description="Helical" evidence="8">
    <location>
        <begin position="369"/>
        <end position="388"/>
    </location>
</feature>
<dbReference type="InterPro" id="IPR017452">
    <property type="entry name" value="GPCR_Rhodpsn_7TM"/>
</dbReference>
<evidence type="ECO:0000256" key="5">
    <source>
        <dbReference type="ARBA" id="ARBA00023136"/>
    </source>
</evidence>
<evidence type="ECO:0000256" key="7">
    <source>
        <dbReference type="ARBA" id="ARBA00023224"/>
    </source>
</evidence>
<evidence type="ECO:0000256" key="4">
    <source>
        <dbReference type="ARBA" id="ARBA00023040"/>
    </source>
</evidence>
<feature type="transmembrane region" description="Helical" evidence="8">
    <location>
        <begin position="61"/>
        <end position="84"/>
    </location>
</feature>
<accession>A0A8S3ZAJ7</accession>
<dbReference type="PRINTS" id="PR00237">
    <property type="entry name" value="GPCRRHODOPSN"/>
</dbReference>
<name>A0A8S3ZAJ7_9EUPU</name>
<gene>
    <name evidence="10" type="ORF">CUNI_LOCUS9649</name>
</gene>
<evidence type="ECO:0000313" key="11">
    <source>
        <dbReference type="Proteomes" id="UP000678393"/>
    </source>
</evidence>
<feature type="transmembrane region" description="Helical" evidence="8">
    <location>
        <begin position="139"/>
        <end position="158"/>
    </location>
</feature>
<evidence type="ECO:0000313" key="10">
    <source>
        <dbReference type="EMBL" id="CAG5124091.1"/>
    </source>
</evidence>
<feature type="transmembrane region" description="Helical" evidence="8">
    <location>
        <begin position="327"/>
        <end position="349"/>
    </location>
</feature>
<protein>
    <recommendedName>
        <fullName evidence="9">G-protein coupled receptors family 1 profile domain-containing protein</fullName>
    </recommendedName>
</protein>
<keyword evidence="3 8" id="KW-1133">Transmembrane helix</keyword>
<dbReference type="Gene3D" id="1.20.1070.10">
    <property type="entry name" value="Rhodopsin 7-helix transmembrane proteins"/>
    <property type="match status" value="1"/>
</dbReference>
<feature type="transmembrane region" description="Helical" evidence="8">
    <location>
        <begin position="179"/>
        <end position="198"/>
    </location>
</feature>
<dbReference type="EMBL" id="CAJHNH020001694">
    <property type="protein sequence ID" value="CAG5124091.1"/>
    <property type="molecule type" value="Genomic_DNA"/>
</dbReference>
<dbReference type="PANTHER" id="PTHR24238:SF47">
    <property type="entry name" value="ECDYSTEROIDS_DOPAMINE RECEPTOR-RELATED"/>
    <property type="match status" value="1"/>
</dbReference>
<dbReference type="PROSITE" id="PS50262">
    <property type="entry name" value="G_PROTEIN_RECEP_F1_2"/>
    <property type="match status" value="1"/>
</dbReference>
<evidence type="ECO:0000256" key="2">
    <source>
        <dbReference type="ARBA" id="ARBA00022692"/>
    </source>
</evidence>
<evidence type="ECO:0000259" key="9">
    <source>
        <dbReference type="PROSITE" id="PS50262"/>
    </source>
</evidence>
<keyword evidence="5 8" id="KW-0472">Membrane</keyword>
<dbReference type="PANTHER" id="PTHR24238">
    <property type="entry name" value="G-PROTEIN COUPLED RECEPTOR"/>
    <property type="match status" value="1"/>
</dbReference>
<dbReference type="GO" id="GO:0016020">
    <property type="term" value="C:membrane"/>
    <property type="evidence" value="ECO:0007669"/>
    <property type="project" value="UniProtKB-SubCell"/>
</dbReference>
<dbReference type="AlphaFoldDB" id="A0A8S3ZAJ7"/>
<dbReference type="CDD" id="cd00637">
    <property type="entry name" value="7tm_classA_rhodopsin-like"/>
    <property type="match status" value="1"/>
</dbReference>
<keyword evidence="11" id="KW-1185">Reference proteome</keyword>
<evidence type="ECO:0000256" key="1">
    <source>
        <dbReference type="ARBA" id="ARBA00004141"/>
    </source>
</evidence>
<dbReference type="Proteomes" id="UP000678393">
    <property type="component" value="Unassembled WGS sequence"/>
</dbReference>
<feature type="transmembrane region" description="Helical" evidence="8">
    <location>
        <begin position="96"/>
        <end position="119"/>
    </location>
</feature>
<dbReference type="SUPFAM" id="SSF81321">
    <property type="entry name" value="Family A G protein-coupled receptor-like"/>
    <property type="match status" value="1"/>
</dbReference>
<keyword evidence="4" id="KW-0297">G-protein coupled receptor</keyword>
<dbReference type="InterPro" id="IPR000276">
    <property type="entry name" value="GPCR_Rhodpsn"/>
</dbReference>
<keyword evidence="7" id="KW-0807">Transducer</keyword>
<reference evidence="10" key="1">
    <citation type="submission" date="2021-04" db="EMBL/GenBank/DDBJ databases">
        <authorList>
            <consortium name="Molecular Ecology Group"/>
        </authorList>
    </citation>
    <scope>NUCLEOTIDE SEQUENCE</scope>
</reference>
<proteinExistence type="predicted"/>
<feature type="transmembrane region" description="Helical" evidence="8">
    <location>
        <begin position="233"/>
        <end position="256"/>
    </location>
</feature>
<organism evidence="10 11">
    <name type="scientific">Candidula unifasciata</name>
    <dbReference type="NCBI Taxonomy" id="100452"/>
    <lineage>
        <taxon>Eukaryota</taxon>
        <taxon>Metazoa</taxon>
        <taxon>Spiralia</taxon>
        <taxon>Lophotrochozoa</taxon>
        <taxon>Mollusca</taxon>
        <taxon>Gastropoda</taxon>
        <taxon>Heterobranchia</taxon>
        <taxon>Euthyneura</taxon>
        <taxon>Panpulmonata</taxon>
        <taxon>Eupulmonata</taxon>
        <taxon>Stylommatophora</taxon>
        <taxon>Helicina</taxon>
        <taxon>Helicoidea</taxon>
        <taxon>Geomitridae</taxon>
        <taxon>Candidula</taxon>
    </lineage>
</organism>
<sequence>MARLSDISFFHGELTGSDTNYHHRIIRDVYASVNLRNSTLWLNSAIPRYTHASDDTTNPRLVAGIVVLALLGFNVLGNSLVFFIYEFRVKPSVFSFYVKVLAALDISTALTTMLLDVIIKMRPLEESWLDLNSLCKITHFQVYAQSLVSGCVFTLIAYQRYRKICHPLEPGLTIRTARRSLVIISAICIPLTVPTLVINGAQDIQVRVNTSHIVNVTICRNDKRFEGTYYQSVFSIFLLSAFSLVLCLTIIYYAMVAKAVRKFERRSSMLSKPASSPTALDTINKEQGYAVHATVGRHRQSAGRTRLPRLSISGETNDRISIQMYRVFATITIIFIVSYLPHLLVLVLRKSLGLDHQVLTFAERILLDLAYNCPYLSTVANPIVYGYCNAEFRDRLKHIFCCKGTRS</sequence>
<comment type="caution">
    <text evidence="10">The sequence shown here is derived from an EMBL/GenBank/DDBJ whole genome shotgun (WGS) entry which is preliminary data.</text>
</comment>
<keyword evidence="2 8" id="KW-0812">Transmembrane</keyword>
<dbReference type="GO" id="GO:0004930">
    <property type="term" value="F:G protein-coupled receptor activity"/>
    <property type="evidence" value="ECO:0007669"/>
    <property type="project" value="UniProtKB-KW"/>
</dbReference>
<evidence type="ECO:0000256" key="6">
    <source>
        <dbReference type="ARBA" id="ARBA00023170"/>
    </source>
</evidence>
<comment type="subcellular location">
    <subcellularLocation>
        <location evidence="1">Membrane</location>
        <topology evidence="1">Multi-pass membrane protein</topology>
    </subcellularLocation>
</comment>
<dbReference type="Pfam" id="PF00001">
    <property type="entry name" value="7tm_1"/>
    <property type="match status" value="1"/>
</dbReference>
<keyword evidence="6" id="KW-0675">Receptor</keyword>
<evidence type="ECO:0000256" key="3">
    <source>
        <dbReference type="ARBA" id="ARBA00022989"/>
    </source>
</evidence>
<evidence type="ECO:0000256" key="8">
    <source>
        <dbReference type="SAM" id="Phobius"/>
    </source>
</evidence>